<protein>
    <submittedName>
        <fullName evidence="2">Uncharacterized protein</fullName>
    </submittedName>
</protein>
<keyword evidence="1" id="KW-0812">Transmembrane</keyword>
<evidence type="ECO:0000313" key="2">
    <source>
        <dbReference type="EMBL" id="EAY02156.1"/>
    </source>
</evidence>
<dbReference type="InParanoid" id="A2EYT7"/>
<dbReference type="RefSeq" id="XP_001330559.1">
    <property type="nucleotide sequence ID" value="XM_001330523.1"/>
</dbReference>
<gene>
    <name evidence="2" type="ORF">TVAG_213550</name>
</gene>
<evidence type="ECO:0000256" key="1">
    <source>
        <dbReference type="SAM" id="Phobius"/>
    </source>
</evidence>
<accession>A2EYT7</accession>
<dbReference type="Proteomes" id="UP000001542">
    <property type="component" value="Unassembled WGS sequence"/>
</dbReference>
<dbReference type="InterPro" id="IPR027417">
    <property type="entry name" value="P-loop_NTPase"/>
</dbReference>
<reference evidence="2" key="1">
    <citation type="submission" date="2006-10" db="EMBL/GenBank/DDBJ databases">
        <authorList>
            <person name="Amadeo P."/>
            <person name="Zhao Q."/>
            <person name="Wortman J."/>
            <person name="Fraser-Liggett C."/>
            <person name="Carlton J."/>
        </authorList>
    </citation>
    <scope>NUCLEOTIDE SEQUENCE</scope>
    <source>
        <strain evidence="2">G3</strain>
    </source>
</reference>
<dbReference type="VEuPathDB" id="TrichDB:TVAGG3_0254310"/>
<proteinExistence type="predicted"/>
<keyword evidence="1" id="KW-0472">Membrane</keyword>
<name>A2EYT7_TRIV3</name>
<keyword evidence="1" id="KW-1133">Transmembrane helix</keyword>
<dbReference type="EMBL" id="DS113544">
    <property type="protein sequence ID" value="EAY02156.1"/>
    <property type="molecule type" value="Genomic_DNA"/>
</dbReference>
<organism evidence="2 3">
    <name type="scientific">Trichomonas vaginalis (strain ATCC PRA-98 / G3)</name>
    <dbReference type="NCBI Taxonomy" id="412133"/>
    <lineage>
        <taxon>Eukaryota</taxon>
        <taxon>Metamonada</taxon>
        <taxon>Parabasalia</taxon>
        <taxon>Trichomonadida</taxon>
        <taxon>Trichomonadidae</taxon>
        <taxon>Trichomonas</taxon>
    </lineage>
</organism>
<feature type="transmembrane region" description="Helical" evidence="1">
    <location>
        <begin position="104"/>
        <end position="129"/>
    </location>
</feature>
<feature type="transmembrane region" description="Helical" evidence="1">
    <location>
        <begin position="79"/>
        <end position="98"/>
    </location>
</feature>
<dbReference type="VEuPathDB" id="TrichDB:TVAG_213550"/>
<keyword evidence="3" id="KW-1185">Reference proteome</keyword>
<dbReference type="SUPFAM" id="SSF52540">
    <property type="entry name" value="P-loop containing nucleoside triphosphate hydrolases"/>
    <property type="match status" value="1"/>
</dbReference>
<dbReference type="KEGG" id="tva:4759988"/>
<dbReference type="AlphaFoldDB" id="A2EYT7"/>
<evidence type="ECO:0000313" key="3">
    <source>
        <dbReference type="Proteomes" id="UP000001542"/>
    </source>
</evidence>
<sequence>MALSKSLMVYPMAAYAGSNMLLLNSLANNNYIKRCNVAPDLSKVSYDAVHSTIMNIACCFLCEMNVSKTLLMIANDPNLSGWGYLLSIIITYIVGGASESNEKIIILFAQLKELHIYVLILIGVLLFMLEHDGISLQRLIETRSPPSKCNLSEAISLISSKSLRKIKKSADSISKQNFYSFDNQIDDLIKVSLSSEIDHIGCAIFKDLLLKNFGIEHLWELCEKCISCGIVSVTKETVSQETMINYISHEDGNHPLIVVCTSRLGEGVDLAHAGPTFVISTQGKQEKSVTKRDCIQWLGRGYRKSNSSLCFCLNIPKEEPEKEFSSKYESEFKDSHTAIYSGFLSSRLARDMFTCLALKDVSCDSKTGDPITSTIIPKSITDAQLICVSPVILDGLIDGNGDPIISSIISTVQTRYVPLKMVIRSKKMYQLDAKHLNTIIPDIFISDTLGVSTTAWGIYCASAFSYIASRAQLPPDVDRNIFDLYDFTRNLSRMMMFMSNLKDSSIWNGIYKNLNSNNVNGCIEFFKEIPGSSSDFPSLKSLAQRKALCQFVGACIARRMGVPCLSFIFTIGCIACNIQIDSIGEIPEGFKHEDGKCPKIKKTDVFKNFDSVVNIMDLVSTLGLGFLINDDSYIPQNEVNLKCKKKKTVTIPPMYTQPLKFYLCREKNPFTMKMKAGDKPFLNPILWTEACDCFISCCNLLLKVSNKPQKIYSSKNEKSAPKYSTKMVSLYNMLYMKPQCINDPRLQIFAEGLRMIHHIRTSVEKCTSLPQRDTSPFISLIVGFSSSFSSLFDEIGDGNLFKEFYDILSSDTNSVLQVKDEDILKTL</sequence>
<reference evidence="2" key="2">
    <citation type="journal article" date="2007" name="Science">
        <title>Draft genome sequence of the sexually transmitted pathogen Trichomonas vaginalis.</title>
        <authorList>
            <person name="Carlton J.M."/>
            <person name="Hirt R.P."/>
            <person name="Silva J.C."/>
            <person name="Delcher A.L."/>
            <person name="Schatz M."/>
            <person name="Zhao Q."/>
            <person name="Wortman J.R."/>
            <person name="Bidwell S.L."/>
            <person name="Alsmark U.C.M."/>
            <person name="Besteiro S."/>
            <person name="Sicheritz-Ponten T."/>
            <person name="Noel C.J."/>
            <person name="Dacks J.B."/>
            <person name="Foster P.G."/>
            <person name="Simillion C."/>
            <person name="Van de Peer Y."/>
            <person name="Miranda-Saavedra D."/>
            <person name="Barton G.J."/>
            <person name="Westrop G.D."/>
            <person name="Mueller S."/>
            <person name="Dessi D."/>
            <person name="Fiori P.L."/>
            <person name="Ren Q."/>
            <person name="Paulsen I."/>
            <person name="Zhang H."/>
            <person name="Bastida-Corcuera F.D."/>
            <person name="Simoes-Barbosa A."/>
            <person name="Brown M.T."/>
            <person name="Hayes R.D."/>
            <person name="Mukherjee M."/>
            <person name="Okumura C.Y."/>
            <person name="Schneider R."/>
            <person name="Smith A.J."/>
            <person name="Vanacova S."/>
            <person name="Villalvazo M."/>
            <person name="Haas B.J."/>
            <person name="Pertea M."/>
            <person name="Feldblyum T.V."/>
            <person name="Utterback T.R."/>
            <person name="Shu C.L."/>
            <person name="Osoegawa K."/>
            <person name="de Jong P.J."/>
            <person name="Hrdy I."/>
            <person name="Horvathova L."/>
            <person name="Zubacova Z."/>
            <person name="Dolezal P."/>
            <person name="Malik S.B."/>
            <person name="Logsdon J.M. Jr."/>
            <person name="Henze K."/>
            <person name="Gupta A."/>
            <person name="Wang C.C."/>
            <person name="Dunne R.L."/>
            <person name="Upcroft J.A."/>
            <person name="Upcroft P."/>
            <person name="White O."/>
            <person name="Salzberg S.L."/>
            <person name="Tang P."/>
            <person name="Chiu C.-H."/>
            <person name="Lee Y.-S."/>
            <person name="Embley T.M."/>
            <person name="Coombs G.H."/>
            <person name="Mottram J.C."/>
            <person name="Tachezy J."/>
            <person name="Fraser-Liggett C.M."/>
            <person name="Johnson P.J."/>
        </authorList>
    </citation>
    <scope>NUCLEOTIDE SEQUENCE [LARGE SCALE GENOMIC DNA]</scope>
    <source>
        <strain evidence="2">G3</strain>
    </source>
</reference>